<dbReference type="EMBL" id="DVIT01000062">
    <property type="protein sequence ID" value="HIS48750.1"/>
    <property type="molecule type" value="Genomic_DNA"/>
</dbReference>
<accession>A0A9D1JSW6</accession>
<dbReference type="GO" id="GO:0046872">
    <property type="term" value="F:metal ion binding"/>
    <property type="evidence" value="ECO:0007669"/>
    <property type="project" value="UniProtKB-KW"/>
</dbReference>
<evidence type="ECO:0000259" key="6">
    <source>
        <dbReference type="Pfam" id="PF18089"/>
    </source>
</evidence>
<keyword evidence="2" id="KW-0479">Metal-binding</keyword>
<name>A0A9D1JSW6_9FIRM</name>
<evidence type="ECO:0000256" key="2">
    <source>
        <dbReference type="ARBA" id="ARBA00022723"/>
    </source>
</evidence>
<protein>
    <recommendedName>
        <fullName evidence="6">DAPG hydrolase PhiG domain-containing protein</fullName>
    </recommendedName>
</protein>
<keyword evidence="4" id="KW-0862">Zinc</keyword>
<dbReference type="GO" id="GO:0016787">
    <property type="term" value="F:hydrolase activity"/>
    <property type="evidence" value="ECO:0007669"/>
    <property type="project" value="UniProtKB-KW"/>
</dbReference>
<sequence length="92" mass="10364">MCANVLILPEDGSKIPVVMTHMARDIEGGCELRSRFWMGYQIIDKKAQKMIPDGVVFPENVVAELLGHNFAEFTNLAAILPQVYAEENDRWA</sequence>
<feature type="domain" description="DAPG hydrolase PhiG" evidence="6">
    <location>
        <begin position="16"/>
        <end position="85"/>
    </location>
</feature>
<comment type="similarity">
    <text evidence="5">Belongs to the DAPG/phloretin hydrolase family.</text>
</comment>
<evidence type="ECO:0000256" key="5">
    <source>
        <dbReference type="ARBA" id="ARBA00023459"/>
    </source>
</evidence>
<keyword evidence="3" id="KW-0378">Hydrolase</keyword>
<evidence type="ECO:0000256" key="1">
    <source>
        <dbReference type="ARBA" id="ARBA00001947"/>
    </source>
</evidence>
<dbReference type="AlphaFoldDB" id="A0A9D1JSW6"/>
<evidence type="ECO:0000256" key="3">
    <source>
        <dbReference type="ARBA" id="ARBA00022801"/>
    </source>
</evidence>
<reference evidence="7" key="1">
    <citation type="submission" date="2020-10" db="EMBL/GenBank/DDBJ databases">
        <authorList>
            <person name="Gilroy R."/>
        </authorList>
    </citation>
    <scope>NUCLEOTIDE SEQUENCE</scope>
    <source>
        <strain evidence="7">CHK178-757</strain>
    </source>
</reference>
<organism evidence="7 8">
    <name type="scientific">Candidatus Scybalocola faecigallinarum</name>
    <dbReference type="NCBI Taxonomy" id="2840941"/>
    <lineage>
        <taxon>Bacteria</taxon>
        <taxon>Bacillati</taxon>
        <taxon>Bacillota</taxon>
        <taxon>Clostridia</taxon>
        <taxon>Lachnospirales</taxon>
        <taxon>Lachnospiraceae</taxon>
        <taxon>Lachnospiraceae incertae sedis</taxon>
        <taxon>Candidatus Scybalocola (ex Gilroy et al. 2021)</taxon>
    </lineage>
</organism>
<evidence type="ECO:0000313" key="8">
    <source>
        <dbReference type="Proteomes" id="UP000823927"/>
    </source>
</evidence>
<comment type="cofactor">
    <cofactor evidence="1">
        <name>Zn(2+)</name>
        <dbReference type="ChEBI" id="CHEBI:29105"/>
    </cofactor>
</comment>
<gene>
    <name evidence="7" type="ORF">IAB46_14605</name>
</gene>
<dbReference type="InterPro" id="IPR041526">
    <property type="entry name" value="DAPG_hydrolase"/>
</dbReference>
<comment type="caution">
    <text evidence="7">The sequence shown here is derived from an EMBL/GenBank/DDBJ whole genome shotgun (WGS) entry which is preliminary data.</text>
</comment>
<dbReference type="Pfam" id="PF18089">
    <property type="entry name" value="DAPG_hydrolase"/>
    <property type="match status" value="1"/>
</dbReference>
<evidence type="ECO:0000313" key="7">
    <source>
        <dbReference type="EMBL" id="HIS48750.1"/>
    </source>
</evidence>
<reference evidence="7" key="2">
    <citation type="journal article" date="2021" name="PeerJ">
        <title>Extensive microbial diversity within the chicken gut microbiome revealed by metagenomics and culture.</title>
        <authorList>
            <person name="Gilroy R."/>
            <person name="Ravi A."/>
            <person name="Getino M."/>
            <person name="Pursley I."/>
            <person name="Horton D.L."/>
            <person name="Alikhan N.F."/>
            <person name="Baker D."/>
            <person name="Gharbi K."/>
            <person name="Hall N."/>
            <person name="Watson M."/>
            <person name="Adriaenssens E.M."/>
            <person name="Foster-Nyarko E."/>
            <person name="Jarju S."/>
            <person name="Secka A."/>
            <person name="Antonio M."/>
            <person name="Oren A."/>
            <person name="Chaudhuri R.R."/>
            <person name="La Ragione R."/>
            <person name="Hildebrand F."/>
            <person name="Pallen M.J."/>
        </authorList>
    </citation>
    <scope>NUCLEOTIDE SEQUENCE</scope>
    <source>
        <strain evidence="7">CHK178-757</strain>
    </source>
</reference>
<proteinExistence type="inferred from homology"/>
<dbReference type="Proteomes" id="UP000823927">
    <property type="component" value="Unassembled WGS sequence"/>
</dbReference>
<evidence type="ECO:0000256" key="4">
    <source>
        <dbReference type="ARBA" id="ARBA00022833"/>
    </source>
</evidence>